<organism evidence="2 3">
    <name type="scientific">Levilactobacillus bambusae</name>
    <dbReference type="NCBI Taxonomy" id="2024736"/>
    <lineage>
        <taxon>Bacteria</taxon>
        <taxon>Bacillati</taxon>
        <taxon>Bacillota</taxon>
        <taxon>Bacilli</taxon>
        <taxon>Lactobacillales</taxon>
        <taxon>Lactobacillaceae</taxon>
        <taxon>Levilactobacillus</taxon>
    </lineage>
</organism>
<evidence type="ECO:0000313" key="3">
    <source>
        <dbReference type="Proteomes" id="UP000245080"/>
    </source>
</evidence>
<sequence length="437" mass="45620">MKILSLLTGESVKFGDTATSIELSAIENGMQVVLTDGQSAEVKLKNSDGFVGRYPASFDDKSNSFTFSTGSLTQLPPGMYDLELWITSRTGESIFPDRGFISLSINANSMGISGSVISSLTLEAFIQEFEKLKNETSQTVADFLANSVHGLKGDTGDAGPKGETGAQGPQGIQGEQGPQGKAMSITKTFSSIAEMTASAGAGLTDGDLVMISSDVEDTDNSKLFSWNGSSFNFLTDFSGATGLQGPQGLQGIQGTQGISGQDGKSAYDIAVANGFTGTEQDWLDSLKPSTKPTRAPSSFSLDRSGNPWVARFDNGATLINTANTVSEGGFGYGSGYNVYSGQPISYGLGWPQTVLMLSIGTLKINVLKASTVDVTPNWGNITIGNPLRPGDDLDYTGCQATTGAPVGGTSSDFVMKMYQIGAITKADAITLGAAEKE</sequence>
<evidence type="ECO:0008006" key="4">
    <source>
        <dbReference type="Google" id="ProtNLM"/>
    </source>
</evidence>
<feature type="compositionally biased region" description="Low complexity" evidence="1">
    <location>
        <begin position="167"/>
        <end position="180"/>
    </location>
</feature>
<dbReference type="RefSeq" id="WP_109249656.1">
    <property type="nucleotide sequence ID" value="NZ_QCXQ01000001.1"/>
</dbReference>
<dbReference type="PANTHER" id="PTHR24023">
    <property type="entry name" value="COLLAGEN ALPHA"/>
    <property type="match status" value="1"/>
</dbReference>
<feature type="region of interest" description="Disordered" evidence="1">
    <location>
        <begin position="152"/>
        <end position="181"/>
    </location>
</feature>
<dbReference type="GO" id="GO:0031012">
    <property type="term" value="C:extracellular matrix"/>
    <property type="evidence" value="ECO:0007669"/>
    <property type="project" value="TreeGrafter"/>
</dbReference>
<protein>
    <recommendedName>
        <fullName evidence="4">BppU N-terminal domain-containing protein</fullName>
    </recommendedName>
</protein>
<dbReference type="Proteomes" id="UP000245080">
    <property type="component" value="Unassembled WGS sequence"/>
</dbReference>
<gene>
    <name evidence="2" type="ORF">DCM90_01845</name>
</gene>
<evidence type="ECO:0000313" key="2">
    <source>
        <dbReference type="EMBL" id="PWG00943.1"/>
    </source>
</evidence>
<proteinExistence type="predicted"/>
<dbReference type="OrthoDB" id="2314168at2"/>
<dbReference type="EMBL" id="QCXQ01000001">
    <property type="protein sequence ID" value="PWG00943.1"/>
    <property type="molecule type" value="Genomic_DNA"/>
</dbReference>
<dbReference type="GO" id="GO:0005615">
    <property type="term" value="C:extracellular space"/>
    <property type="evidence" value="ECO:0007669"/>
    <property type="project" value="TreeGrafter"/>
</dbReference>
<evidence type="ECO:0000256" key="1">
    <source>
        <dbReference type="SAM" id="MobiDB-lite"/>
    </source>
</evidence>
<dbReference type="AlphaFoldDB" id="A0A2V1N1R3"/>
<reference evidence="2 3" key="1">
    <citation type="journal article" date="2018" name="Int. J. Syst. Evol. Microbiol.">
        <title>Lactobacillus bambusae sp. nov., isolated from a traditional fermented Ma-bamboo shoots of Taiwan.</title>
        <authorList>
            <person name="Wang L.-T."/>
        </authorList>
    </citation>
    <scope>NUCLEOTIDE SEQUENCE [LARGE SCALE GENOMIC DNA]</scope>
    <source>
        <strain evidence="2 3">BS-W1</strain>
    </source>
</reference>
<keyword evidence="3" id="KW-1185">Reference proteome</keyword>
<comment type="caution">
    <text evidence="2">The sequence shown here is derived from an EMBL/GenBank/DDBJ whole genome shotgun (WGS) entry which is preliminary data.</text>
</comment>
<dbReference type="InterPro" id="IPR050149">
    <property type="entry name" value="Collagen_superfamily"/>
</dbReference>
<dbReference type="PANTHER" id="PTHR24023:SF1082">
    <property type="entry name" value="COLLAGEN TRIPLE HELIX REPEAT"/>
    <property type="match status" value="1"/>
</dbReference>
<accession>A0A2V1N1R3</accession>
<dbReference type="Gene3D" id="1.20.5.320">
    <property type="entry name" value="6-Phosphogluconate Dehydrogenase, domain 3"/>
    <property type="match status" value="2"/>
</dbReference>
<name>A0A2V1N1R3_9LACO</name>